<dbReference type="Proteomes" id="UP000220605">
    <property type="component" value="Chromosome 4"/>
</dbReference>
<evidence type="ECO:0000313" key="3">
    <source>
        <dbReference type="Proteomes" id="UP000220605"/>
    </source>
</evidence>
<reference evidence="3" key="1">
    <citation type="submission" date="2016-07" db="EMBL/GenBank/DDBJ databases">
        <authorList>
            <consortium name="Pathogen Informatics"/>
        </authorList>
    </citation>
    <scope>NUCLEOTIDE SEQUENCE [LARGE SCALE GENOMIC DNA]</scope>
</reference>
<organism evidence="2 3">
    <name type="scientific">Plasmodium vivax</name>
    <name type="common">malaria parasite P. vivax</name>
    <dbReference type="NCBI Taxonomy" id="5855"/>
    <lineage>
        <taxon>Eukaryota</taxon>
        <taxon>Sar</taxon>
        <taxon>Alveolata</taxon>
        <taxon>Apicomplexa</taxon>
        <taxon>Aconoidasida</taxon>
        <taxon>Haemosporida</taxon>
        <taxon>Plasmodiidae</taxon>
        <taxon>Plasmodium</taxon>
        <taxon>Plasmodium (Plasmodium)</taxon>
    </lineage>
</organism>
<sequence>MVECSQSNNKYLEYKCYNKLHTYFNNDAIFKDNLDKLEIIAQDRDININSYKTKEQKKIFNNLYEYLGGTGVFYNQDHTECCKYINYWLNNNVQKDLLSLYSETSFNILQNIVKLYNENNSSNQRCVSKIHYIDGRDLGKMVVLYNLYDKYNSLINYQRWFSDTKCEILSQASRFFYDTMDGYCDDDENLLIRLKEFKALIDKKVPNYNCSRDHSTYFRMPERFSKPKLKEHENQDKTLETSAHPSVPPTEQVKQQTLDSEGQSGNSEVKGLSESVTFERQAEETGDSRLVTETSSQQYLGDYSELSNSVDGRHAYDGWPSVARGSLEKIGSVKVGHLQEGEHNDILKNSMLLNFSGHSPATETLGLQNKVGQQLEDPSLLGKMKTAFFTMVESVEPAPILGVSGGMGALFLLFKYTPVGSFFGRRRGLNHRIPGGFPGAYPGFPEYYDSNFGNIPINISYQAE</sequence>
<gene>
    <name evidence="2" type="ORF">PVP01_0402200</name>
</gene>
<evidence type="ECO:0000313" key="2">
    <source>
        <dbReference type="EMBL" id="VUZ93676.1"/>
    </source>
</evidence>
<proteinExistence type="predicted"/>
<dbReference type="Pfam" id="PF05795">
    <property type="entry name" value="Plasmodium_Vir"/>
    <property type="match status" value="1"/>
</dbReference>
<name>A0A564ZRW9_PLAVI</name>
<dbReference type="AlphaFoldDB" id="A0A564ZRW9"/>
<feature type="compositionally biased region" description="Basic and acidic residues" evidence="1">
    <location>
        <begin position="223"/>
        <end position="239"/>
    </location>
</feature>
<feature type="region of interest" description="Disordered" evidence="1">
    <location>
        <begin position="223"/>
        <end position="296"/>
    </location>
</feature>
<dbReference type="EMBL" id="LT635615">
    <property type="protein sequence ID" value="VUZ93676.1"/>
    <property type="molecule type" value="Genomic_DNA"/>
</dbReference>
<dbReference type="VEuPathDB" id="PlasmoDB:PVP01_0402200"/>
<accession>A0A564ZRW9</accession>
<dbReference type="VEuPathDB" id="PlasmoDB:PVPAM_010006900"/>
<feature type="compositionally biased region" description="Polar residues" evidence="1">
    <location>
        <begin position="252"/>
        <end position="267"/>
    </location>
</feature>
<dbReference type="VEuPathDB" id="PlasmoDB:PVX_012115"/>
<dbReference type="VEuPathDB" id="PlasmoDB:PVW1_120014300"/>
<dbReference type="OrthoDB" id="388254at2759"/>
<protein>
    <submittedName>
        <fullName evidence="2">VIR protein</fullName>
    </submittedName>
</protein>
<dbReference type="InterPro" id="IPR008780">
    <property type="entry name" value="Plasmodium_Vir"/>
</dbReference>
<evidence type="ECO:0000256" key="1">
    <source>
        <dbReference type="SAM" id="MobiDB-lite"/>
    </source>
</evidence>